<dbReference type="Pfam" id="PF14497">
    <property type="entry name" value="GST_C_3"/>
    <property type="match status" value="1"/>
</dbReference>
<dbReference type="PANTHER" id="PTHR11571:SF150">
    <property type="entry name" value="GLUTATHIONE S-TRANSFERASE"/>
    <property type="match status" value="1"/>
</dbReference>
<dbReference type="STRING" id="81824.A9VD77"/>
<dbReference type="SUPFAM" id="SSF52833">
    <property type="entry name" value="Thioredoxin-like"/>
    <property type="match status" value="1"/>
</dbReference>
<dbReference type="InterPro" id="IPR004046">
    <property type="entry name" value="GST_C"/>
</dbReference>
<dbReference type="SUPFAM" id="SSF47616">
    <property type="entry name" value="GST C-terminal domain-like"/>
    <property type="match status" value="1"/>
</dbReference>
<dbReference type="eggNOG" id="KOG1695">
    <property type="taxonomic scope" value="Eukaryota"/>
</dbReference>
<feature type="domain" description="GST N-terminal" evidence="2">
    <location>
        <begin position="30"/>
        <end position="107"/>
    </location>
</feature>
<feature type="transmembrane region" description="Helical" evidence="1">
    <location>
        <begin position="262"/>
        <end position="285"/>
    </location>
</feature>
<dbReference type="PROSITE" id="PS50405">
    <property type="entry name" value="GST_CTER"/>
    <property type="match status" value="1"/>
</dbReference>
<dbReference type="GO" id="GO:0004364">
    <property type="term" value="F:glutathione transferase activity"/>
    <property type="evidence" value="ECO:0000318"/>
    <property type="project" value="GO_Central"/>
</dbReference>
<proteinExistence type="predicted"/>
<evidence type="ECO:0008006" key="6">
    <source>
        <dbReference type="Google" id="ProtNLM"/>
    </source>
</evidence>
<dbReference type="PROSITE" id="PS50404">
    <property type="entry name" value="GST_NTER"/>
    <property type="match status" value="1"/>
</dbReference>
<evidence type="ECO:0000259" key="3">
    <source>
        <dbReference type="PROSITE" id="PS50405"/>
    </source>
</evidence>
<feature type="domain" description="GST C-terminal" evidence="3">
    <location>
        <begin position="118"/>
        <end position="250"/>
    </location>
</feature>
<dbReference type="PANTHER" id="PTHR11571">
    <property type="entry name" value="GLUTATHIONE S-TRANSFERASE"/>
    <property type="match status" value="1"/>
</dbReference>
<keyword evidence="1" id="KW-0472">Membrane</keyword>
<dbReference type="KEGG" id="mbr:MONBRDRAFT_34662"/>
<dbReference type="InterPro" id="IPR004045">
    <property type="entry name" value="Glutathione_S-Trfase_N"/>
</dbReference>
<evidence type="ECO:0000256" key="1">
    <source>
        <dbReference type="SAM" id="Phobius"/>
    </source>
</evidence>
<gene>
    <name evidence="4" type="ORF">MONBRDRAFT_34662</name>
</gene>
<dbReference type="InParanoid" id="A9VD77"/>
<evidence type="ECO:0000313" key="4">
    <source>
        <dbReference type="EMBL" id="EDQ84481.1"/>
    </source>
</evidence>
<accession>A9VD77</accession>
<keyword evidence="5" id="KW-1185">Reference proteome</keyword>
<dbReference type="Gene3D" id="1.20.1050.10">
    <property type="match status" value="1"/>
</dbReference>
<dbReference type="GO" id="GO:0006749">
    <property type="term" value="P:glutathione metabolic process"/>
    <property type="evidence" value="ECO:0000318"/>
    <property type="project" value="GO_Central"/>
</dbReference>
<dbReference type="AlphaFoldDB" id="A9VD77"/>
<dbReference type="InterPro" id="IPR050213">
    <property type="entry name" value="GST_superfamily"/>
</dbReference>
<dbReference type="FunFam" id="1.20.1050.10:FF:000122">
    <property type="entry name" value="Predicted protein"/>
    <property type="match status" value="1"/>
</dbReference>
<dbReference type="GeneID" id="5895960"/>
<evidence type="ECO:0000313" key="5">
    <source>
        <dbReference type="Proteomes" id="UP000001357"/>
    </source>
</evidence>
<name>A9VD77_MONBE</name>
<dbReference type="InterPro" id="IPR036249">
    <property type="entry name" value="Thioredoxin-like_sf"/>
</dbReference>
<dbReference type="EMBL" id="CH991586">
    <property type="protein sequence ID" value="EDQ84481.1"/>
    <property type="molecule type" value="Genomic_DNA"/>
</dbReference>
<sequence length="486" mass="52061">MSVNLCLTSSCSWVSQNLGESTPLRPITMSLPTLYAPAEQGFTEQIRMLFAETGVKYDDIISDAAAMDKKGELNFHKLPKLVWTDGFALCESAAIMEHIAVQADAAKAGRGNSYLGGNEMERSMARALCQASNDLRRELYEMYLKPGPLQDQDKFVSTTLPHWLQHLNKLAVETESNDHGLGPGVHYTFGDVAMFDALTQLRQAFGEDVLNEYRELKAYYDKTGILLDLKTAEPPTPVKMSVEYAMMAPQEAARQDKRMNSALNFTLLIIALIISVVAVTLAGVATSEIESANGRIDTLYNQAAVTTSSTTRTVGINSAVTGHPVCADDFESCFDLIDATTQFITNNLTLDNYTKLGTSKVMTALFDAEGTLLSKSEGAADISLPESTDDCFLVRHNTCYMHQNGKLATFTALDLVNYDGAQARRRSFASGFSEGATDGSEGAAFGGAMGGAVGTICPGVGTAIGGAVGSLVGGTIGFAAGFYDGY</sequence>
<keyword evidence="1" id="KW-1133">Transmembrane helix</keyword>
<dbReference type="RefSeq" id="XP_001750668.1">
    <property type="nucleotide sequence ID" value="XM_001750616.1"/>
</dbReference>
<dbReference type="InterPro" id="IPR036282">
    <property type="entry name" value="Glutathione-S-Trfase_C_sf"/>
</dbReference>
<dbReference type="FunFam" id="3.40.30.10:FF:000310">
    <property type="entry name" value="Predicted protein"/>
    <property type="match status" value="1"/>
</dbReference>
<dbReference type="Pfam" id="PF02798">
    <property type="entry name" value="GST_N"/>
    <property type="match status" value="1"/>
</dbReference>
<evidence type="ECO:0000259" key="2">
    <source>
        <dbReference type="PROSITE" id="PS50404"/>
    </source>
</evidence>
<protein>
    <recommendedName>
        <fullName evidence="6">GST N-terminal domain-containing protein</fullName>
    </recommendedName>
</protein>
<organism evidence="4 5">
    <name type="scientific">Monosiga brevicollis</name>
    <name type="common">Choanoflagellate</name>
    <dbReference type="NCBI Taxonomy" id="81824"/>
    <lineage>
        <taxon>Eukaryota</taxon>
        <taxon>Choanoflagellata</taxon>
        <taxon>Craspedida</taxon>
        <taxon>Salpingoecidae</taxon>
        <taxon>Monosiga</taxon>
    </lineage>
</organism>
<keyword evidence="1" id="KW-0812">Transmembrane</keyword>
<dbReference type="Proteomes" id="UP000001357">
    <property type="component" value="Unassembled WGS sequence"/>
</dbReference>
<dbReference type="InterPro" id="IPR010987">
    <property type="entry name" value="Glutathione-S-Trfase_C-like"/>
</dbReference>
<reference evidence="4 5" key="1">
    <citation type="journal article" date="2008" name="Nature">
        <title>The genome of the choanoflagellate Monosiga brevicollis and the origin of metazoans.</title>
        <authorList>
            <consortium name="JGI Sequencing"/>
            <person name="King N."/>
            <person name="Westbrook M.J."/>
            <person name="Young S.L."/>
            <person name="Kuo A."/>
            <person name="Abedin M."/>
            <person name="Chapman J."/>
            <person name="Fairclough S."/>
            <person name="Hellsten U."/>
            <person name="Isogai Y."/>
            <person name="Letunic I."/>
            <person name="Marr M."/>
            <person name="Pincus D."/>
            <person name="Putnam N."/>
            <person name="Rokas A."/>
            <person name="Wright K.J."/>
            <person name="Zuzow R."/>
            <person name="Dirks W."/>
            <person name="Good M."/>
            <person name="Goodstein D."/>
            <person name="Lemons D."/>
            <person name="Li W."/>
            <person name="Lyons J.B."/>
            <person name="Morris A."/>
            <person name="Nichols S."/>
            <person name="Richter D.J."/>
            <person name="Salamov A."/>
            <person name="Bork P."/>
            <person name="Lim W.A."/>
            <person name="Manning G."/>
            <person name="Miller W.T."/>
            <person name="McGinnis W."/>
            <person name="Shapiro H."/>
            <person name="Tjian R."/>
            <person name="Grigoriev I.V."/>
            <person name="Rokhsar D."/>
        </authorList>
    </citation>
    <scope>NUCLEOTIDE SEQUENCE [LARGE SCALE GENOMIC DNA]</scope>
    <source>
        <strain evidence="5">MX1 / ATCC 50154</strain>
    </source>
</reference>
<dbReference type="Gene3D" id="3.40.30.10">
    <property type="entry name" value="Glutaredoxin"/>
    <property type="match status" value="1"/>
</dbReference>